<comment type="caution">
    <text evidence="6">The sequence shown here is derived from an EMBL/GenBank/DDBJ whole genome shotgun (WGS) entry which is preliminary data.</text>
</comment>
<dbReference type="Gene3D" id="3.20.170.30">
    <property type="match status" value="1"/>
</dbReference>
<gene>
    <name evidence="5" type="primary">kptA</name>
    <name evidence="6" type="ORF">KR51_00020820</name>
</gene>
<evidence type="ECO:0000313" key="7">
    <source>
        <dbReference type="Proteomes" id="UP000016960"/>
    </source>
</evidence>
<dbReference type="InterPro" id="IPR002745">
    <property type="entry name" value="Ptrans_KptA/Tpt1"/>
</dbReference>
<dbReference type="HAMAP" id="MF_00299">
    <property type="entry name" value="KptA"/>
    <property type="match status" value="1"/>
</dbReference>
<dbReference type="OrthoDB" id="4537997at2"/>
<keyword evidence="2 5" id="KW-0808">Transferase</keyword>
<protein>
    <recommendedName>
        <fullName evidence="5">Probable RNA 2'-phosphotransferase</fullName>
        <ecNumber evidence="5">2.7.1.-</ecNumber>
    </recommendedName>
</protein>
<dbReference type="InterPro" id="IPR042080">
    <property type="entry name" value="RNA_2'-PTrans_N"/>
</dbReference>
<dbReference type="GO" id="GO:0000215">
    <property type="term" value="F:tRNA 2'-phosphotransferase activity"/>
    <property type="evidence" value="ECO:0007669"/>
    <property type="project" value="TreeGrafter"/>
</dbReference>
<dbReference type="eggNOG" id="COG1859">
    <property type="taxonomic scope" value="Bacteria"/>
</dbReference>
<dbReference type="STRING" id="582515.KR51_00020820"/>
<comment type="similarity">
    <text evidence="1 5">Belongs to the KptA/TPT1 family.</text>
</comment>
<evidence type="ECO:0000256" key="5">
    <source>
        <dbReference type="HAMAP-Rule" id="MF_00299"/>
    </source>
</evidence>
<evidence type="ECO:0000256" key="1">
    <source>
        <dbReference type="ARBA" id="ARBA00009836"/>
    </source>
</evidence>
<dbReference type="InterPro" id="IPR022928">
    <property type="entry name" value="RNA_2'-PTrans_KptA"/>
</dbReference>
<evidence type="ECO:0000256" key="2">
    <source>
        <dbReference type="ARBA" id="ARBA00022679"/>
    </source>
</evidence>
<reference evidence="6 7" key="1">
    <citation type="submission" date="2013-05" db="EMBL/GenBank/DDBJ databases">
        <title>Draft genome sequence of Rubidibacter lacunae KORDI 51-2.</title>
        <authorList>
            <person name="Choi D.H."/>
            <person name="Noh J.H."/>
            <person name="Kwon K.-K."/>
            <person name="Lee J.-H."/>
            <person name="Ryu J.-Y."/>
        </authorList>
    </citation>
    <scope>NUCLEOTIDE SEQUENCE [LARGE SCALE GENOMIC DNA]</scope>
    <source>
        <strain evidence="6 7">KORDI 51-2</strain>
    </source>
</reference>
<evidence type="ECO:0000256" key="4">
    <source>
        <dbReference type="ARBA" id="ARBA00025212"/>
    </source>
</evidence>
<evidence type="ECO:0000313" key="6">
    <source>
        <dbReference type="EMBL" id="ERN41503.1"/>
    </source>
</evidence>
<keyword evidence="7" id="KW-1185">Reference proteome</keyword>
<dbReference type="SUPFAM" id="SSF56399">
    <property type="entry name" value="ADP-ribosylation"/>
    <property type="match status" value="1"/>
</dbReference>
<proteinExistence type="inferred from homology"/>
<dbReference type="GO" id="GO:0006388">
    <property type="term" value="P:tRNA splicing, via endonucleolytic cleavage and ligation"/>
    <property type="evidence" value="ECO:0007669"/>
    <property type="project" value="UniProtKB-UniRule"/>
</dbReference>
<dbReference type="PANTHER" id="PTHR12684">
    <property type="entry name" value="PUTATIVE PHOSPHOTRANSFERASE"/>
    <property type="match status" value="1"/>
</dbReference>
<accession>U5DA98</accession>
<dbReference type="InterPro" id="IPR042081">
    <property type="entry name" value="RNA_2'-PTrans_C"/>
</dbReference>
<name>U5DA98_9CHRO</name>
<comment type="function">
    <text evidence="4 5">Removes the 2'-phosphate from RNA via an intermediate in which the phosphate is ADP-ribosylated by NAD followed by a presumed transesterification to release the RNA and generate ADP-ribose 1''-2''-cyclic phosphate (APPR&gt;P). May function as an ADP-ribosylase.</text>
</comment>
<dbReference type="PANTHER" id="PTHR12684:SF2">
    <property type="entry name" value="TRNA 2'-PHOSPHOTRANSFERASE 1"/>
    <property type="match status" value="1"/>
</dbReference>
<dbReference type="InParanoid" id="U5DA98"/>
<dbReference type="Proteomes" id="UP000016960">
    <property type="component" value="Unassembled WGS sequence"/>
</dbReference>
<dbReference type="Pfam" id="PF01885">
    <property type="entry name" value="PTS_2-RNA"/>
    <property type="match status" value="1"/>
</dbReference>
<dbReference type="EC" id="2.7.1.-" evidence="5"/>
<sequence length="183" mass="20939">MMLDYSDLSRTVSHALRHEPWVYELEIDNDGWVVVESLLDSLRSLKPEWSSLRGEDVEKMIIQSNKKRHELSNNGDKIRALYGHTIPGKLEKQSAQPPEILYHGTSPKSAELIYQEGLKSMTRQYVHLAVNVRDAERVGKRKSHEPVILKIKAGDASSDGIDFYIGNEKIWLSDFIPPIYIKP</sequence>
<dbReference type="Gene3D" id="1.10.10.970">
    <property type="entry name" value="RNA 2'-phosphotransferase, Tpt1/KptA family, N-terminal domain"/>
    <property type="match status" value="1"/>
</dbReference>
<evidence type="ECO:0000256" key="3">
    <source>
        <dbReference type="ARBA" id="ARBA00023027"/>
    </source>
</evidence>
<dbReference type="GO" id="GO:0003950">
    <property type="term" value="F:NAD+ poly-ADP-ribosyltransferase activity"/>
    <property type="evidence" value="ECO:0007669"/>
    <property type="project" value="InterPro"/>
</dbReference>
<dbReference type="RefSeq" id="WP_022607087.1">
    <property type="nucleotide sequence ID" value="NZ_ASSJ01000049.1"/>
</dbReference>
<organism evidence="6 7">
    <name type="scientific">Rubidibacter lacunae KORDI 51-2</name>
    <dbReference type="NCBI Taxonomy" id="582515"/>
    <lineage>
        <taxon>Bacteria</taxon>
        <taxon>Bacillati</taxon>
        <taxon>Cyanobacteriota</taxon>
        <taxon>Cyanophyceae</taxon>
        <taxon>Oscillatoriophycideae</taxon>
        <taxon>Chroococcales</taxon>
        <taxon>Aphanothecaceae</taxon>
        <taxon>Rubidibacter</taxon>
    </lineage>
</organism>
<dbReference type="AlphaFoldDB" id="U5DA98"/>
<dbReference type="EMBL" id="ASSJ01000049">
    <property type="protein sequence ID" value="ERN41503.1"/>
    <property type="molecule type" value="Genomic_DNA"/>
</dbReference>
<keyword evidence="3 5" id="KW-0520">NAD</keyword>